<dbReference type="PANTHER" id="PTHR32305:SF15">
    <property type="entry name" value="PROTEIN RHSA-RELATED"/>
    <property type="match status" value="1"/>
</dbReference>
<feature type="domain" description="Teneurin-like YD-shell" evidence="3">
    <location>
        <begin position="438"/>
        <end position="698"/>
    </location>
</feature>
<dbReference type="Pfam" id="PF05593">
    <property type="entry name" value="RHS_repeat"/>
    <property type="match status" value="2"/>
</dbReference>
<dbReference type="InterPro" id="IPR031325">
    <property type="entry name" value="RHS_repeat"/>
</dbReference>
<dbReference type="PANTHER" id="PTHR32305">
    <property type="match status" value="1"/>
</dbReference>
<sequence length="892" mass="95277">MIAGGMGPMKKHVAGLLCAAAIFVPGAALAQSAASDFTSATRYDAARRIVGTIAPDPDGTGPLHHAATRTMYDAAGRVMRVEKGELAAWQSEAVLPENWTGFTIFSQVDTAYDAMDRKIVERVWASGVNYAVTQYSYDNVGRLECTAVRMNPAAFTSLPASACTLGTEGTQGPDRIIKNVHDAAGQLAQIRKAVGTSLEQAYATYAYTPNGKQEYVVDANGNKARLAYDGFDRQSGWYFPSTVKPTAYNPSTPANALATSGAVSTTDYEAYGYDASGNRTSLRKRDGRTFTYAFDALNRVTSKAVPDACVSGYACTNVTASATRDVYYSYDLRGLQTAARFDSALGADTVTSGYDGLGQLTSTTTSMGGTSRTFSYLYDRNGNRTRITHPDGNYFTYAYDGLDRATSISQNDSAIVVTMGWDAQGRRSSETRGGVATTYGYDAISRPNSVADNLAGSTHDLTTSFGYSPANQITSRTRSNTLYAFDGFVSVNRTYAINGLNQYSSAGGVSFGYDSNGNLTASGATAYTYDAENRLVGASTGATLTYDPLGRLYETYGTTTGATRFVYAGGQLMAEYNSSGTLLKRYVHGVGEDDPLLWYEGADLSVRRSLQIDHQGSIVSVANADGSAYQLNKYDEYGIPGTNLGRFQYTGQAWIPELGMYYYKARIYSPTLGRFLQTDPIGYDDQVNLYAYVANDPINGRDPTGKQCETPTGSHICQKTEQVKIGESSDGTHVFLATRFANSGQIIRVQSVATGKVNDESWLMDAAAGAVGAARALFGRRAGSALVGLAIGAERGATTAELQVARDAAVQLLKQNPGSNALFNSVWGSGIKGAEAALARSGISAPTGLTPEVAAAYRTTLQYQVARGLETSNQAIVDIAKLRLQVLERMGF</sequence>
<dbReference type="InterPro" id="IPR022385">
    <property type="entry name" value="Rhs_assc_core"/>
</dbReference>
<accession>A0A4V3QWZ0</accession>
<gene>
    <name evidence="4" type="ORF">E5A74_06350</name>
</gene>
<protein>
    <submittedName>
        <fullName evidence="4">RHS repeat-associated core domain-containing protein</fullName>
    </submittedName>
</protein>
<proteinExistence type="predicted"/>
<feature type="signal peptide" evidence="2">
    <location>
        <begin position="1"/>
        <end position="30"/>
    </location>
</feature>
<evidence type="ECO:0000313" key="4">
    <source>
        <dbReference type="EMBL" id="TGX44412.1"/>
    </source>
</evidence>
<dbReference type="Pfam" id="PF25023">
    <property type="entry name" value="TEN_YD-shell"/>
    <property type="match status" value="1"/>
</dbReference>
<evidence type="ECO:0000313" key="5">
    <source>
        <dbReference type="Proteomes" id="UP000309848"/>
    </source>
</evidence>
<keyword evidence="1" id="KW-0677">Repeat</keyword>
<dbReference type="InterPro" id="IPR006530">
    <property type="entry name" value="YD"/>
</dbReference>
<dbReference type="InterPro" id="IPR056823">
    <property type="entry name" value="TEN-like_YD-shell"/>
</dbReference>
<evidence type="ECO:0000259" key="3">
    <source>
        <dbReference type="Pfam" id="PF25023"/>
    </source>
</evidence>
<keyword evidence="2" id="KW-0732">Signal</keyword>
<dbReference type="NCBIfam" id="TIGR03696">
    <property type="entry name" value="Rhs_assc_core"/>
    <property type="match status" value="1"/>
</dbReference>
<dbReference type="NCBIfam" id="TIGR01643">
    <property type="entry name" value="YD_repeat_2x"/>
    <property type="match status" value="1"/>
</dbReference>
<organism evidence="4 5">
    <name type="scientific">Sphingomonas naasensis</name>
    <dbReference type="NCBI Taxonomy" id="1344951"/>
    <lineage>
        <taxon>Bacteria</taxon>
        <taxon>Pseudomonadati</taxon>
        <taxon>Pseudomonadota</taxon>
        <taxon>Alphaproteobacteria</taxon>
        <taxon>Sphingomonadales</taxon>
        <taxon>Sphingomonadaceae</taxon>
        <taxon>Sphingomonas</taxon>
    </lineage>
</organism>
<feature type="chain" id="PRO_5020627486" evidence="2">
    <location>
        <begin position="31"/>
        <end position="892"/>
    </location>
</feature>
<dbReference type="InterPro" id="IPR050708">
    <property type="entry name" value="T6SS_VgrG/RHS"/>
</dbReference>
<dbReference type="EMBL" id="SRXU01000002">
    <property type="protein sequence ID" value="TGX44412.1"/>
    <property type="molecule type" value="Genomic_DNA"/>
</dbReference>
<dbReference type="AlphaFoldDB" id="A0A4V3QWZ0"/>
<evidence type="ECO:0000256" key="1">
    <source>
        <dbReference type="ARBA" id="ARBA00022737"/>
    </source>
</evidence>
<dbReference type="Proteomes" id="UP000309848">
    <property type="component" value="Unassembled WGS sequence"/>
</dbReference>
<dbReference type="Gene3D" id="2.180.10.10">
    <property type="entry name" value="RHS repeat-associated core"/>
    <property type="match status" value="2"/>
</dbReference>
<keyword evidence="5" id="KW-1185">Reference proteome</keyword>
<name>A0A4V3QWZ0_9SPHN</name>
<evidence type="ECO:0000256" key="2">
    <source>
        <dbReference type="SAM" id="SignalP"/>
    </source>
</evidence>
<dbReference type="OrthoDB" id="6057489at2"/>
<reference evidence="4 5" key="1">
    <citation type="submission" date="2019-04" db="EMBL/GenBank/DDBJ databases">
        <title>Sphingomonas psychrotolerans sp. nov., isolated from soil in the Tianshan Mountains, Xinjiang, China.</title>
        <authorList>
            <person name="Luo Y."/>
            <person name="Sheng H."/>
        </authorList>
    </citation>
    <scope>NUCLEOTIDE SEQUENCE [LARGE SCALE GENOMIC DNA]</scope>
    <source>
        <strain evidence="4 5">KIS18-15</strain>
    </source>
</reference>
<comment type="caution">
    <text evidence="4">The sequence shown here is derived from an EMBL/GenBank/DDBJ whole genome shotgun (WGS) entry which is preliminary data.</text>
</comment>